<name>A0A380T0M4_9PSED</name>
<proteinExistence type="inferred from homology"/>
<dbReference type="InterPro" id="IPR014284">
    <property type="entry name" value="RNA_pol_sigma-70_dom"/>
</dbReference>
<evidence type="ECO:0000256" key="3">
    <source>
        <dbReference type="ARBA" id="ARBA00023082"/>
    </source>
</evidence>
<dbReference type="InterPro" id="IPR039425">
    <property type="entry name" value="RNA_pol_sigma-70-like"/>
</dbReference>
<protein>
    <submittedName>
        <fullName evidence="7">Putative RNA polymerase sigma factor</fullName>
    </submittedName>
</protein>
<dbReference type="Proteomes" id="UP000255177">
    <property type="component" value="Unassembled WGS sequence"/>
</dbReference>
<dbReference type="SUPFAM" id="SSF88946">
    <property type="entry name" value="Sigma2 domain of RNA polymerase sigma factors"/>
    <property type="match status" value="1"/>
</dbReference>
<evidence type="ECO:0000259" key="5">
    <source>
        <dbReference type="Pfam" id="PF04542"/>
    </source>
</evidence>
<reference evidence="8" key="1">
    <citation type="submission" date="2018-07" db="EMBL/GenBank/DDBJ databases">
        <authorList>
            <person name="Blom J."/>
        </authorList>
    </citation>
    <scope>NUCLEOTIDE SEQUENCE [LARGE SCALE GENOMIC DNA]</scope>
    <source>
        <strain evidence="8">CCOS 864</strain>
    </source>
</reference>
<sequence length="176" mass="20192">MSAPPSPPNAELGQLYQHHHLWLQHWLRRRLSCPQRAADLMQDTFVRILASSEALELVRLLREPRNYLATVARRVMIDHFRRQQLERAYLEALAAQPEAEQISTEEQVLILETLREIDQLLAGCGAKARKAFLMANWLGMTYVEIAEALGVSLTTVKKYLIKTTERCLLLAYDAQP</sequence>
<dbReference type="Pfam" id="PF04542">
    <property type="entry name" value="Sigma70_r2"/>
    <property type="match status" value="1"/>
</dbReference>
<dbReference type="InterPro" id="IPR007627">
    <property type="entry name" value="RNA_pol_sigma70_r2"/>
</dbReference>
<keyword evidence="2" id="KW-0805">Transcription regulation</keyword>
<evidence type="ECO:0000313" key="7">
    <source>
        <dbReference type="EMBL" id="SUQ63842.1"/>
    </source>
</evidence>
<dbReference type="InterPro" id="IPR036388">
    <property type="entry name" value="WH-like_DNA-bd_sf"/>
</dbReference>
<dbReference type="EMBL" id="UIDD01000008">
    <property type="protein sequence ID" value="SUQ63842.1"/>
    <property type="molecule type" value="Genomic_DNA"/>
</dbReference>
<dbReference type="InterPro" id="IPR013249">
    <property type="entry name" value="RNA_pol_sigma70_r4_t2"/>
</dbReference>
<dbReference type="GO" id="GO:0016987">
    <property type="term" value="F:sigma factor activity"/>
    <property type="evidence" value="ECO:0007669"/>
    <property type="project" value="UniProtKB-KW"/>
</dbReference>
<dbReference type="AlphaFoldDB" id="A0A380T0M4"/>
<dbReference type="PANTHER" id="PTHR43133">
    <property type="entry name" value="RNA POLYMERASE ECF-TYPE SIGMA FACTO"/>
    <property type="match status" value="1"/>
</dbReference>
<dbReference type="SUPFAM" id="SSF88659">
    <property type="entry name" value="Sigma3 and sigma4 domains of RNA polymerase sigma factors"/>
    <property type="match status" value="1"/>
</dbReference>
<feature type="domain" description="RNA polymerase sigma factor 70 region 4 type 2" evidence="6">
    <location>
        <begin position="116"/>
        <end position="160"/>
    </location>
</feature>
<gene>
    <name evidence="7" type="primary">fecI7</name>
    <name evidence="7" type="ORF">CCOS864_03296</name>
</gene>
<evidence type="ECO:0000256" key="1">
    <source>
        <dbReference type="ARBA" id="ARBA00010641"/>
    </source>
</evidence>
<dbReference type="GO" id="GO:0006352">
    <property type="term" value="P:DNA-templated transcription initiation"/>
    <property type="evidence" value="ECO:0007669"/>
    <property type="project" value="InterPro"/>
</dbReference>
<evidence type="ECO:0000313" key="8">
    <source>
        <dbReference type="Proteomes" id="UP000255177"/>
    </source>
</evidence>
<evidence type="ECO:0000259" key="6">
    <source>
        <dbReference type="Pfam" id="PF08281"/>
    </source>
</evidence>
<evidence type="ECO:0000256" key="4">
    <source>
        <dbReference type="ARBA" id="ARBA00023163"/>
    </source>
</evidence>
<keyword evidence="4" id="KW-0804">Transcription</keyword>
<dbReference type="Gene3D" id="1.10.10.10">
    <property type="entry name" value="Winged helix-like DNA-binding domain superfamily/Winged helix DNA-binding domain"/>
    <property type="match status" value="1"/>
</dbReference>
<dbReference type="NCBIfam" id="NF009180">
    <property type="entry name" value="PRK12528.1"/>
    <property type="match status" value="1"/>
</dbReference>
<feature type="domain" description="RNA polymerase sigma-70 region 2" evidence="5">
    <location>
        <begin position="15"/>
        <end position="84"/>
    </location>
</feature>
<dbReference type="RefSeq" id="WP_115087453.1">
    <property type="nucleotide sequence ID" value="NZ_CBCSFG010000024.1"/>
</dbReference>
<dbReference type="InterPro" id="IPR013325">
    <property type="entry name" value="RNA_pol_sigma_r2"/>
</dbReference>
<dbReference type="Gene3D" id="1.10.1740.10">
    <property type="match status" value="1"/>
</dbReference>
<organism evidence="7 8">
    <name type="scientific">Pseudomonas wadenswilerensis</name>
    <dbReference type="NCBI Taxonomy" id="1785161"/>
    <lineage>
        <taxon>Bacteria</taxon>
        <taxon>Pseudomonadati</taxon>
        <taxon>Pseudomonadota</taxon>
        <taxon>Gammaproteobacteria</taxon>
        <taxon>Pseudomonadales</taxon>
        <taxon>Pseudomonadaceae</taxon>
        <taxon>Pseudomonas</taxon>
    </lineage>
</organism>
<dbReference type="Pfam" id="PF08281">
    <property type="entry name" value="Sigma70_r4_2"/>
    <property type="match status" value="1"/>
</dbReference>
<accession>A0A380T0M4</accession>
<evidence type="ECO:0000256" key="2">
    <source>
        <dbReference type="ARBA" id="ARBA00023015"/>
    </source>
</evidence>
<dbReference type="NCBIfam" id="TIGR02937">
    <property type="entry name" value="sigma70-ECF"/>
    <property type="match status" value="1"/>
</dbReference>
<dbReference type="PANTHER" id="PTHR43133:SF63">
    <property type="entry name" value="RNA POLYMERASE SIGMA FACTOR FECI-RELATED"/>
    <property type="match status" value="1"/>
</dbReference>
<keyword evidence="3" id="KW-0731">Sigma factor</keyword>
<dbReference type="InterPro" id="IPR013324">
    <property type="entry name" value="RNA_pol_sigma_r3/r4-like"/>
</dbReference>
<keyword evidence="8" id="KW-1185">Reference proteome</keyword>
<comment type="similarity">
    <text evidence="1">Belongs to the sigma-70 factor family. ECF subfamily.</text>
</comment>
<dbReference type="FunFam" id="1.10.1740.10:FF:000009">
    <property type="entry name" value="RNA polymerase sigma factor"/>
    <property type="match status" value="1"/>
</dbReference>
<dbReference type="GO" id="GO:0003677">
    <property type="term" value="F:DNA binding"/>
    <property type="evidence" value="ECO:0007669"/>
    <property type="project" value="InterPro"/>
</dbReference>